<evidence type="ECO:0000259" key="3">
    <source>
        <dbReference type="Pfam" id="PF00107"/>
    </source>
</evidence>
<evidence type="ECO:0000313" key="4">
    <source>
        <dbReference type="EMBL" id="GAB48028.1"/>
    </source>
</evidence>
<evidence type="ECO:0000256" key="2">
    <source>
        <dbReference type="ARBA" id="ARBA00023002"/>
    </source>
</evidence>
<dbReference type="Gene3D" id="3.40.50.720">
    <property type="entry name" value="NAD(P)-binding Rossmann-like Domain"/>
    <property type="match status" value="1"/>
</dbReference>
<dbReference type="InterPro" id="IPR036291">
    <property type="entry name" value="NAD(P)-bd_dom_sf"/>
</dbReference>
<dbReference type="EMBL" id="BAFE01000030">
    <property type="protein sequence ID" value="GAB48028.1"/>
    <property type="molecule type" value="Genomic_DNA"/>
</dbReference>
<dbReference type="PANTHER" id="PTHR43401">
    <property type="entry name" value="L-THREONINE 3-DEHYDROGENASE"/>
    <property type="match status" value="1"/>
</dbReference>
<dbReference type="AlphaFoldDB" id="H5UQM0"/>
<reference evidence="4 5" key="1">
    <citation type="submission" date="2012-02" db="EMBL/GenBank/DDBJ databases">
        <title>Whole genome shotgun sequence of Mobilicoccus pelagius NBRC 104925.</title>
        <authorList>
            <person name="Yoshida Y."/>
            <person name="Hosoyama A."/>
            <person name="Tsuchikane K."/>
            <person name="Katsumata H."/>
            <person name="Yamazaki S."/>
            <person name="Fujita N."/>
        </authorList>
    </citation>
    <scope>NUCLEOTIDE SEQUENCE [LARGE SCALE GENOMIC DNA]</scope>
    <source>
        <strain evidence="4 5">NBRC 104925</strain>
    </source>
</reference>
<dbReference type="STRING" id="1089455.MOPEL_032_00710"/>
<dbReference type="Gene3D" id="3.90.180.10">
    <property type="entry name" value="Medium-chain alcohol dehydrogenases, catalytic domain"/>
    <property type="match status" value="1"/>
</dbReference>
<comment type="cofactor">
    <cofactor evidence="1">
        <name>Zn(2+)</name>
        <dbReference type="ChEBI" id="CHEBI:29105"/>
    </cofactor>
</comment>
<dbReference type="GO" id="GO:0016491">
    <property type="term" value="F:oxidoreductase activity"/>
    <property type="evidence" value="ECO:0007669"/>
    <property type="project" value="UniProtKB-KW"/>
</dbReference>
<dbReference type="SUPFAM" id="SSF51735">
    <property type="entry name" value="NAD(P)-binding Rossmann-fold domains"/>
    <property type="match status" value="1"/>
</dbReference>
<sequence>MARRARRGWGRHVRPRHRPGLGARVVAVDVAAPALAHAEALGADAVVPAAGLSPTQVAEAVAAATGGGAHVGIDAIGHPDAAVASVLGLRRRGRHVQAGLLLGASSTPPLPMDRVVAWELSIHGTHGLAAADYPAMLDLAAGLDLGALVGRVVGLEEAPAELTAMGEPGAAPGMTVVDLRGGQATAP</sequence>
<keyword evidence="2" id="KW-0560">Oxidoreductase</keyword>
<keyword evidence="5" id="KW-1185">Reference proteome</keyword>
<comment type="caution">
    <text evidence="4">The sequence shown here is derived from an EMBL/GenBank/DDBJ whole genome shotgun (WGS) entry which is preliminary data.</text>
</comment>
<dbReference type="eggNOG" id="COG1064">
    <property type="taxonomic scope" value="Bacteria"/>
</dbReference>
<evidence type="ECO:0000256" key="1">
    <source>
        <dbReference type="ARBA" id="ARBA00001947"/>
    </source>
</evidence>
<gene>
    <name evidence="4" type="ORF">MOPEL_032_00710</name>
</gene>
<dbReference type="Pfam" id="PF00107">
    <property type="entry name" value="ADH_zinc_N"/>
    <property type="match status" value="1"/>
</dbReference>
<evidence type="ECO:0000313" key="5">
    <source>
        <dbReference type="Proteomes" id="UP000004367"/>
    </source>
</evidence>
<dbReference type="Proteomes" id="UP000004367">
    <property type="component" value="Unassembled WGS sequence"/>
</dbReference>
<name>H5UQM0_9MICO</name>
<feature type="domain" description="Alcohol dehydrogenase-like C-terminal" evidence="3">
    <location>
        <begin position="21"/>
        <end position="141"/>
    </location>
</feature>
<dbReference type="PANTHER" id="PTHR43401:SF5">
    <property type="entry name" value="ALCOHOL DEHYDROGENASE-RELATED"/>
    <property type="match status" value="1"/>
</dbReference>
<dbReference type="InterPro" id="IPR013149">
    <property type="entry name" value="ADH-like_C"/>
</dbReference>
<protein>
    <submittedName>
        <fullName evidence="4">Putative alcohol dehydrogenase</fullName>
    </submittedName>
</protein>
<proteinExistence type="predicted"/>
<dbReference type="InterPro" id="IPR050129">
    <property type="entry name" value="Zn_alcohol_dh"/>
</dbReference>
<organism evidence="4 5">
    <name type="scientific">Mobilicoccus pelagius NBRC 104925</name>
    <dbReference type="NCBI Taxonomy" id="1089455"/>
    <lineage>
        <taxon>Bacteria</taxon>
        <taxon>Bacillati</taxon>
        <taxon>Actinomycetota</taxon>
        <taxon>Actinomycetes</taxon>
        <taxon>Micrococcales</taxon>
        <taxon>Dermatophilaceae</taxon>
        <taxon>Mobilicoccus</taxon>
    </lineage>
</organism>
<accession>H5UQM0</accession>